<proteinExistence type="predicted"/>
<evidence type="ECO:0000313" key="2">
    <source>
        <dbReference type="Proteomes" id="UP000824081"/>
    </source>
</evidence>
<dbReference type="EMBL" id="DVMZ01000079">
    <property type="protein sequence ID" value="HIU59048.1"/>
    <property type="molecule type" value="Genomic_DNA"/>
</dbReference>
<dbReference type="InterPro" id="IPR025374">
    <property type="entry name" value="DUF4364"/>
</dbReference>
<protein>
    <submittedName>
        <fullName evidence="1">DUF4364 family protein</fullName>
    </submittedName>
</protein>
<reference evidence="1" key="1">
    <citation type="submission" date="2020-10" db="EMBL/GenBank/DDBJ databases">
        <authorList>
            <person name="Gilroy R."/>
        </authorList>
    </citation>
    <scope>NUCLEOTIDE SEQUENCE</scope>
    <source>
        <strain evidence="1">11687</strain>
    </source>
</reference>
<comment type="caution">
    <text evidence="1">The sequence shown here is derived from an EMBL/GenBank/DDBJ whole genome shotgun (WGS) entry which is preliminary data.</text>
</comment>
<evidence type="ECO:0000313" key="1">
    <source>
        <dbReference type="EMBL" id="HIU59048.1"/>
    </source>
</evidence>
<organism evidence="1 2">
    <name type="scientific">Candidatus Scatosoma pullistercoris</name>
    <dbReference type="NCBI Taxonomy" id="2840934"/>
    <lineage>
        <taxon>Bacteria</taxon>
        <taxon>Bacillati</taxon>
        <taxon>Bacillota</taxon>
        <taxon>Clostridia</taxon>
        <taxon>Candidatus Scatosoma</taxon>
    </lineage>
</organism>
<accession>A0A9D1SGS8</accession>
<name>A0A9D1SGS8_9FIRM</name>
<reference evidence="1" key="2">
    <citation type="journal article" date="2021" name="PeerJ">
        <title>Extensive microbial diversity within the chicken gut microbiome revealed by metagenomics and culture.</title>
        <authorList>
            <person name="Gilroy R."/>
            <person name="Ravi A."/>
            <person name="Getino M."/>
            <person name="Pursley I."/>
            <person name="Horton D.L."/>
            <person name="Alikhan N.F."/>
            <person name="Baker D."/>
            <person name="Gharbi K."/>
            <person name="Hall N."/>
            <person name="Watson M."/>
            <person name="Adriaenssens E.M."/>
            <person name="Foster-Nyarko E."/>
            <person name="Jarju S."/>
            <person name="Secka A."/>
            <person name="Antonio M."/>
            <person name="Oren A."/>
            <person name="Chaudhuri R.R."/>
            <person name="La Ragione R."/>
            <person name="Hildebrand F."/>
            <person name="Pallen M.J."/>
        </authorList>
    </citation>
    <scope>NUCLEOTIDE SEQUENCE</scope>
    <source>
        <strain evidence="1">11687</strain>
    </source>
</reference>
<sequence>MQIQGETSVNKLIILFVFDKMESALSERTIVEMCTTSNNWLNYMDCMELLPKLLEDGFICRLSSDEEPLYSITTDGRESLSNFYINIPKSIREEISAFVKKNSGKLRNRQECKADYYQNKDGTYTVFLKIIAPVQPMLELKFVVPDKKTAQNIYKNWESKASELYSAIYETLVD</sequence>
<gene>
    <name evidence="1" type="ORF">IAC57_02990</name>
</gene>
<dbReference type="AlphaFoldDB" id="A0A9D1SGS8"/>
<dbReference type="Pfam" id="PF14277">
    <property type="entry name" value="DUF4364"/>
    <property type="match status" value="1"/>
</dbReference>
<dbReference type="Proteomes" id="UP000824081">
    <property type="component" value="Unassembled WGS sequence"/>
</dbReference>